<gene>
    <name evidence="1" type="ORF">FBZ89_101448</name>
</gene>
<evidence type="ECO:0000313" key="1">
    <source>
        <dbReference type="EMBL" id="TWB24822.1"/>
    </source>
</evidence>
<sequence>MPLLGCDRIRRKLPGSGLETDVAARRVREQLN</sequence>
<evidence type="ECO:0000313" key="2">
    <source>
        <dbReference type="Proteomes" id="UP000319859"/>
    </source>
</evidence>
<reference evidence="1 2" key="1">
    <citation type="submission" date="2019-06" db="EMBL/GenBank/DDBJ databases">
        <title>Genomic Encyclopedia of Type Strains, Phase IV (KMG-V): Genome sequencing to study the core and pangenomes of soil and plant-associated prokaryotes.</title>
        <authorList>
            <person name="Whitman W."/>
        </authorList>
    </citation>
    <scope>NUCLEOTIDE SEQUENCE [LARGE SCALE GENOMIC DNA]</scope>
    <source>
        <strain evidence="1 2">BR 11880</strain>
    </source>
</reference>
<dbReference type="AlphaFoldDB" id="A0A560FTB8"/>
<proteinExistence type="predicted"/>
<dbReference type="EMBL" id="VITN01000001">
    <property type="protein sequence ID" value="TWB24822.1"/>
    <property type="molecule type" value="Genomic_DNA"/>
</dbReference>
<protein>
    <submittedName>
        <fullName evidence="1">Uncharacterized protein</fullName>
    </submittedName>
</protein>
<accession>A0A560FTB8</accession>
<dbReference type="Proteomes" id="UP000319859">
    <property type="component" value="Unassembled WGS sequence"/>
</dbReference>
<organism evidence="1 2">
    <name type="scientific">Nitrospirillum amazonense</name>
    <dbReference type="NCBI Taxonomy" id="28077"/>
    <lineage>
        <taxon>Bacteria</taxon>
        <taxon>Pseudomonadati</taxon>
        <taxon>Pseudomonadota</taxon>
        <taxon>Alphaproteobacteria</taxon>
        <taxon>Rhodospirillales</taxon>
        <taxon>Azospirillaceae</taxon>
        <taxon>Nitrospirillum</taxon>
    </lineage>
</organism>
<comment type="caution">
    <text evidence="1">The sequence shown here is derived from an EMBL/GenBank/DDBJ whole genome shotgun (WGS) entry which is preliminary data.</text>
</comment>
<name>A0A560FTB8_9PROT</name>